<dbReference type="AlphaFoldDB" id="A0A4R3Z7L9"/>
<reference evidence="3 4" key="1">
    <citation type="submission" date="2019-03" db="EMBL/GenBank/DDBJ databases">
        <title>Genomic Encyclopedia of Type Strains, Phase IV (KMG-IV): sequencing the most valuable type-strain genomes for metagenomic binning, comparative biology and taxonomic classification.</title>
        <authorList>
            <person name="Goeker M."/>
        </authorList>
    </citation>
    <scope>NUCLEOTIDE SEQUENCE [LARGE SCALE GENOMIC DNA]</scope>
    <source>
        <strain evidence="3 4">DSM 19580</strain>
    </source>
</reference>
<dbReference type="RefSeq" id="WP_131863568.1">
    <property type="nucleotide sequence ID" value="NZ_SMCR01000001.1"/>
</dbReference>
<accession>A0A4R3Z7L9</accession>
<comment type="caution">
    <text evidence="3">The sequence shown here is derived from an EMBL/GenBank/DDBJ whole genome shotgun (WGS) entry which is preliminary data.</text>
</comment>
<organism evidence="3 4">
    <name type="scientific">Biostraticola tofi</name>
    <dbReference type="NCBI Taxonomy" id="466109"/>
    <lineage>
        <taxon>Bacteria</taxon>
        <taxon>Pseudomonadati</taxon>
        <taxon>Pseudomonadota</taxon>
        <taxon>Gammaproteobacteria</taxon>
        <taxon>Enterobacterales</taxon>
        <taxon>Bruguierivoracaceae</taxon>
        <taxon>Biostraticola</taxon>
    </lineage>
</organism>
<dbReference type="OrthoDB" id="9781031at2"/>
<dbReference type="GO" id="GO:0000166">
    <property type="term" value="F:nucleotide binding"/>
    <property type="evidence" value="ECO:0007669"/>
    <property type="project" value="InterPro"/>
</dbReference>
<protein>
    <submittedName>
        <fullName evidence="3">Virulence factor</fullName>
    </submittedName>
</protein>
<proteinExistence type="predicted"/>
<dbReference type="PANTHER" id="PTHR43708">
    <property type="entry name" value="CONSERVED EXPRESSED OXIDOREDUCTASE (EUROFUNG)"/>
    <property type="match status" value="1"/>
</dbReference>
<evidence type="ECO:0000313" key="4">
    <source>
        <dbReference type="Proteomes" id="UP000295719"/>
    </source>
</evidence>
<dbReference type="EMBL" id="SMCR01000001">
    <property type="protein sequence ID" value="TCW00050.1"/>
    <property type="molecule type" value="Genomic_DNA"/>
</dbReference>
<dbReference type="SUPFAM" id="SSF55347">
    <property type="entry name" value="Glyceraldehyde-3-phosphate dehydrogenase-like, C-terminal domain"/>
    <property type="match status" value="1"/>
</dbReference>
<sequence>MKLRIGIVGLGSIAQKVYLPLLCQSGDWQVIGAFSPNQQKARALGESYRIECFNSVESLADQCDAVFVHASTAMHFSLVSLLLERGVHVYVDKPLAETLEQAERLVSLAERRNKALMVGFNRRFAPRYLELKQDMVAPASVRMDKHRAADIGPHDLRFTLLDDYLHVVDTALWLVDGEPRLSGGALQTNQAGQMIYAEHHFQVGDCLVTTSMHRQAGSQCETISAVTEGAIWHIDDMRQLRKAAAGIISERPVPAWQTILAQRGFTGAVDHFLNSVANQTPPSVSGEEALKAQAWIERLLR</sequence>
<dbReference type="InterPro" id="IPR048477">
    <property type="entry name" value="YceM-like_C"/>
</dbReference>
<dbReference type="Pfam" id="PF01408">
    <property type="entry name" value="GFO_IDH_MocA"/>
    <property type="match status" value="1"/>
</dbReference>
<evidence type="ECO:0000259" key="1">
    <source>
        <dbReference type="Pfam" id="PF01408"/>
    </source>
</evidence>
<evidence type="ECO:0000313" key="3">
    <source>
        <dbReference type="EMBL" id="TCW00050.1"/>
    </source>
</evidence>
<dbReference type="Gene3D" id="3.40.50.720">
    <property type="entry name" value="NAD(P)-binding Rossmann-like Domain"/>
    <property type="match status" value="1"/>
</dbReference>
<feature type="domain" description="YceM-like C-terminal" evidence="2">
    <location>
        <begin position="126"/>
        <end position="242"/>
    </location>
</feature>
<dbReference type="Proteomes" id="UP000295719">
    <property type="component" value="Unassembled WGS sequence"/>
</dbReference>
<dbReference type="SUPFAM" id="SSF51735">
    <property type="entry name" value="NAD(P)-binding Rossmann-fold domains"/>
    <property type="match status" value="1"/>
</dbReference>
<name>A0A4R3Z7L9_9GAMM</name>
<gene>
    <name evidence="3" type="ORF">EDC52_101393</name>
</gene>
<dbReference type="Gene3D" id="3.30.360.10">
    <property type="entry name" value="Dihydrodipicolinate Reductase, domain 2"/>
    <property type="match status" value="1"/>
</dbReference>
<evidence type="ECO:0000259" key="2">
    <source>
        <dbReference type="Pfam" id="PF21378"/>
    </source>
</evidence>
<dbReference type="InterPro" id="IPR036291">
    <property type="entry name" value="NAD(P)-bd_dom_sf"/>
</dbReference>
<keyword evidence="4" id="KW-1185">Reference proteome</keyword>
<dbReference type="InterPro" id="IPR000683">
    <property type="entry name" value="Gfo/Idh/MocA-like_OxRdtase_N"/>
</dbReference>
<dbReference type="PANTHER" id="PTHR43708:SF4">
    <property type="entry name" value="OXIDOREDUCTASE YCEM-RELATED"/>
    <property type="match status" value="1"/>
</dbReference>
<feature type="domain" description="Gfo/Idh/MocA-like oxidoreductase N-terminal" evidence="1">
    <location>
        <begin position="3"/>
        <end position="120"/>
    </location>
</feature>
<dbReference type="Pfam" id="PF21378">
    <property type="entry name" value="YceM-like_C"/>
    <property type="match status" value="1"/>
</dbReference>
<dbReference type="InterPro" id="IPR051317">
    <property type="entry name" value="Gfo/Idh/MocA_oxidoreduct"/>
</dbReference>